<comment type="caution">
    <text evidence="2">The sequence shown here is derived from an EMBL/GenBank/DDBJ whole genome shotgun (WGS) entry which is preliminary data.</text>
</comment>
<reference evidence="2" key="1">
    <citation type="thesis" date="2021" institute="BYU ScholarsArchive" country="Provo, UT, USA">
        <title>Applications of and Algorithms for Genome Assembly and Genomic Analyses with an Emphasis on Marine Teleosts.</title>
        <authorList>
            <person name="Pickett B.D."/>
        </authorList>
    </citation>
    <scope>NUCLEOTIDE SEQUENCE</scope>
    <source>
        <strain evidence="2">HI-2016</strain>
    </source>
</reference>
<dbReference type="Proteomes" id="UP000824540">
    <property type="component" value="Unassembled WGS sequence"/>
</dbReference>
<gene>
    <name evidence="2" type="ORF">JZ751_021800</name>
</gene>
<proteinExistence type="predicted"/>
<feature type="non-terminal residue" evidence="2">
    <location>
        <position position="1"/>
    </location>
</feature>
<accession>A0A8T2N2W0</accession>
<organism evidence="2 3">
    <name type="scientific">Albula glossodonta</name>
    <name type="common">roundjaw bonefish</name>
    <dbReference type="NCBI Taxonomy" id="121402"/>
    <lineage>
        <taxon>Eukaryota</taxon>
        <taxon>Metazoa</taxon>
        <taxon>Chordata</taxon>
        <taxon>Craniata</taxon>
        <taxon>Vertebrata</taxon>
        <taxon>Euteleostomi</taxon>
        <taxon>Actinopterygii</taxon>
        <taxon>Neopterygii</taxon>
        <taxon>Teleostei</taxon>
        <taxon>Albuliformes</taxon>
        <taxon>Albulidae</taxon>
        <taxon>Albula</taxon>
    </lineage>
</organism>
<protein>
    <submittedName>
        <fullName evidence="2">Uncharacterized protein</fullName>
    </submittedName>
</protein>
<feature type="region of interest" description="Disordered" evidence="1">
    <location>
        <begin position="164"/>
        <end position="202"/>
    </location>
</feature>
<evidence type="ECO:0000256" key="1">
    <source>
        <dbReference type="SAM" id="MobiDB-lite"/>
    </source>
</evidence>
<name>A0A8T2N2W0_9TELE</name>
<dbReference type="AlphaFoldDB" id="A0A8T2N2W0"/>
<sequence length="202" mass="21813">MYSFLVSSAEGYLLCVNRNAHQEANLGERYKLQRHLTLLSKTYPGRRQFQTPEFFGPFGIPYYQHPHSNCEQSAQVRFTGAALMHTFEQQYDVPLVTESKAGGLREACCSGSSNSRPNAGRHRGACSRDSVPTDCRTATTDPAATPPPLAIAADDIIVEAREPAATPPAVKPKAPTAAGTPTTANPACDTRGLPITPYFSTT</sequence>
<evidence type="ECO:0000313" key="3">
    <source>
        <dbReference type="Proteomes" id="UP000824540"/>
    </source>
</evidence>
<evidence type="ECO:0000313" key="2">
    <source>
        <dbReference type="EMBL" id="KAG9330897.1"/>
    </source>
</evidence>
<dbReference type="EMBL" id="JAFBMS010000434">
    <property type="protein sequence ID" value="KAG9330897.1"/>
    <property type="molecule type" value="Genomic_DNA"/>
</dbReference>
<feature type="compositionally biased region" description="Low complexity" evidence="1">
    <location>
        <begin position="171"/>
        <end position="187"/>
    </location>
</feature>
<keyword evidence="3" id="KW-1185">Reference proteome</keyword>
<feature type="region of interest" description="Disordered" evidence="1">
    <location>
        <begin position="109"/>
        <end position="148"/>
    </location>
</feature>